<keyword evidence="2" id="KW-0680">Restriction system</keyword>
<dbReference type="GO" id="GO:0003677">
    <property type="term" value="F:DNA binding"/>
    <property type="evidence" value="ECO:0007669"/>
    <property type="project" value="UniProtKB-KW"/>
</dbReference>
<dbReference type="PANTHER" id="PTHR30408:SF12">
    <property type="entry name" value="TYPE I RESTRICTION ENZYME MJAVIII SPECIFICITY SUBUNIT"/>
    <property type="match status" value="1"/>
</dbReference>
<evidence type="ECO:0000256" key="3">
    <source>
        <dbReference type="ARBA" id="ARBA00023125"/>
    </source>
</evidence>
<comment type="similarity">
    <text evidence="1">Belongs to the type-I restriction system S methylase family.</text>
</comment>
<accession>M5U0W3</accession>
<dbReference type="InterPro" id="IPR052021">
    <property type="entry name" value="Type-I_RS_S_subunit"/>
</dbReference>
<protein>
    <submittedName>
        <fullName evidence="5">Type I restriction modification DNA specificity domain protein</fullName>
    </submittedName>
</protein>
<feature type="domain" description="Type I restriction modification DNA specificity" evidence="4">
    <location>
        <begin position="28"/>
        <end position="188"/>
    </location>
</feature>
<dbReference type="GO" id="GO:0009307">
    <property type="term" value="P:DNA restriction-modification system"/>
    <property type="evidence" value="ECO:0007669"/>
    <property type="project" value="UniProtKB-KW"/>
</dbReference>
<dbReference type="AlphaFoldDB" id="M5U0W3"/>
<keyword evidence="6" id="KW-1185">Reference proteome</keyword>
<evidence type="ECO:0000313" key="6">
    <source>
        <dbReference type="Proteomes" id="UP000011885"/>
    </source>
</evidence>
<reference evidence="5 6" key="1">
    <citation type="journal article" date="2013" name="Mar. Genomics">
        <title>Expression of sulfatases in Rhodopirellula baltica and the diversity of sulfatases in the genus Rhodopirellula.</title>
        <authorList>
            <person name="Wegner C.E."/>
            <person name="Richter-Heitmann T."/>
            <person name="Klindworth A."/>
            <person name="Klockow C."/>
            <person name="Richter M."/>
            <person name="Achstetter T."/>
            <person name="Glockner F.O."/>
            <person name="Harder J."/>
        </authorList>
    </citation>
    <scope>NUCLEOTIDE SEQUENCE [LARGE SCALE GENOMIC DNA]</scope>
    <source>
        <strain evidence="5 6">SM41</strain>
    </source>
</reference>
<dbReference type="PANTHER" id="PTHR30408">
    <property type="entry name" value="TYPE-1 RESTRICTION ENZYME ECOKI SPECIFICITY PROTEIN"/>
    <property type="match status" value="1"/>
</dbReference>
<organism evidence="5 6">
    <name type="scientific">Rhodopirellula sallentina SM41</name>
    <dbReference type="NCBI Taxonomy" id="1263870"/>
    <lineage>
        <taxon>Bacteria</taxon>
        <taxon>Pseudomonadati</taxon>
        <taxon>Planctomycetota</taxon>
        <taxon>Planctomycetia</taxon>
        <taxon>Pirellulales</taxon>
        <taxon>Pirellulaceae</taxon>
        <taxon>Rhodopirellula</taxon>
    </lineage>
</organism>
<dbReference type="PATRIC" id="fig|1263870.3.peg.3632"/>
<dbReference type="Proteomes" id="UP000011885">
    <property type="component" value="Unassembled WGS sequence"/>
</dbReference>
<evidence type="ECO:0000256" key="1">
    <source>
        <dbReference type="ARBA" id="ARBA00010923"/>
    </source>
</evidence>
<dbReference type="Pfam" id="PF01420">
    <property type="entry name" value="Methylase_S"/>
    <property type="match status" value="1"/>
</dbReference>
<name>M5U0W3_9BACT</name>
<dbReference type="EMBL" id="ANOH01000228">
    <property type="protein sequence ID" value="EMI55092.1"/>
    <property type="molecule type" value="Genomic_DNA"/>
</dbReference>
<dbReference type="InterPro" id="IPR000055">
    <property type="entry name" value="Restrct_endonuc_typeI_TRD"/>
</dbReference>
<dbReference type="Gene3D" id="3.90.220.20">
    <property type="entry name" value="DNA methylase specificity domains"/>
    <property type="match status" value="1"/>
</dbReference>
<keyword evidence="3" id="KW-0238">DNA-binding</keyword>
<gene>
    <name evidence="5" type="ORF">RSSM_03416</name>
</gene>
<dbReference type="RefSeq" id="WP_008680550.1">
    <property type="nucleotide sequence ID" value="NZ_ANOH01000228.1"/>
</dbReference>
<evidence type="ECO:0000256" key="2">
    <source>
        <dbReference type="ARBA" id="ARBA00022747"/>
    </source>
</evidence>
<evidence type="ECO:0000259" key="4">
    <source>
        <dbReference type="Pfam" id="PF01420"/>
    </source>
</evidence>
<proteinExistence type="inferred from homology"/>
<dbReference type="CDD" id="cd17521">
    <property type="entry name" value="RMtype1_S_Sau13435ORF2165P_TRD2-CR2_like"/>
    <property type="match status" value="1"/>
</dbReference>
<evidence type="ECO:0000313" key="5">
    <source>
        <dbReference type="EMBL" id="EMI55092.1"/>
    </source>
</evidence>
<dbReference type="InterPro" id="IPR044946">
    <property type="entry name" value="Restrct_endonuc_typeI_TRD_sf"/>
</dbReference>
<sequence>MQYKKGVMQQIFSKQLRLKDDDGNDFPDWEETTLGEVSEPPKYGMNAAAATFDGVNKYVRITDIDEATGEYKQDKWVSPAGGGDSNCRLQIGDIVVARTGASVGKTYLYNPNDGAVYFAGFLIRFRILSANAAFINYQFDLQRYRNWVVVMSARSGQPGINAEEYCSLPIYLPSTREQDRITRCLQLLMTRFAKLHCE</sequence>
<dbReference type="SUPFAM" id="SSF116734">
    <property type="entry name" value="DNA methylase specificity domain"/>
    <property type="match status" value="1"/>
</dbReference>
<dbReference type="OrthoDB" id="9811611at2"/>
<comment type="caution">
    <text evidence="5">The sequence shown here is derived from an EMBL/GenBank/DDBJ whole genome shotgun (WGS) entry which is preliminary data.</text>
</comment>